<feature type="transmembrane region" description="Helical" evidence="1">
    <location>
        <begin position="63"/>
        <end position="81"/>
    </location>
</feature>
<keyword evidence="3" id="KW-1185">Reference proteome</keyword>
<dbReference type="AlphaFoldDB" id="A0A5B0GUX7"/>
<protein>
    <submittedName>
        <fullName evidence="2">AzlD domain-containing protein</fullName>
    </submittedName>
</protein>
<keyword evidence="1" id="KW-0812">Transmembrane</keyword>
<dbReference type="Proteomes" id="UP000325273">
    <property type="component" value="Unassembled WGS sequence"/>
</dbReference>
<dbReference type="Pfam" id="PF05437">
    <property type="entry name" value="AzlD"/>
    <property type="match status" value="1"/>
</dbReference>
<feature type="transmembrane region" description="Helical" evidence="1">
    <location>
        <begin position="86"/>
        <end position="104"/>
    </location>
</feature>
<evidence type="ECO:0000313" key="2">
    <source>
        <dbReference type="EMBL" id="KAA1006602.1"/>
    </source>
</evidence>
<gene>
    <name evidence="2" type="ORF">FVF58_26550</name>
</gene>
<keyword evidence="1" id="KW-1133">Transmembrane helix</keyword>
<evidence type="ECO:0000256" key="1">
    <source>
        <dbReference type="SAM" id="Phobius"/>
    </source>
</evidence>
<feature type="transmembrane region" description="Helical" evidence="1">
    <location>
        <begin position="36"/>
        <end position="57"/>
    </location>
</feature>
<reference evidence="2 3" key="1">
    <citation type="submission" date="2019-08" db="EMBL/GenBank/DDBJ databases">
        <title>Paraburkholderia sp. DCY113.</title>
        <authorList>
            <person name="Kang J."/>
        </authorList>
    </citation>
    <scope>NUCLEOTIDE SEQUENCE [LARGE SCALE GENOMIC DNA]</scope>
    <source>
        <strain evidence="2 3">DCY113</strain>
    </source>
</reference>
<dbReference type="EMBL" id="VTUZ01000019">
    <property type="protein sequence ID" value="KAA1006602.1"/>
    <property type="molecule type" value="Genomic_DNA"/>
</dbReference>
<sequence length="105" mass="11500">MGTIEQWLAVGVMSALTILLRALPTLMHRSVLRSSWMIMLNLELPMCVMVILVTHSIVAGHSAAPIGHQIVALLAVALSYLRWRNALLSVGIGMGLLAMLTHYIR</sequence>
<organism evidence="2 3">
    <name type="scientific">Paraburkholderia panacisoli</name>
    <dbReference type="NCBI Taxonomy" id="2603818"/>
    <lineage>
        <taxon>Bacteria</taxon>
        <taxon>Pseudomonadati</taxon>
        <taxon>Pseudomonadota</taxon>
        <taxon>Betaproteobacteria</taxon>
        <taxon>Burkholderiales</taxon>
        <taxon>Burkholderiaceae</taxon>
        <taxon>Paraburkholderia</taxon>
    </lineage>
</organism>
<comment type="caution">
    <text evidence="2">The sequence shown here is derived from an EMBL/GenBank/DDBJ whole genome shotgun (WGS) entry which is preliminary data.</text>
</comment>
<feature type="transmembrane region" description="Helical" evidence="1">
    <location>
        <begin position="6"/>
        <end position="24"/>
    </location>
</feature>
<proteinExistence type="predicted"/>
<dbReference type="InterPro" id="IPR008407">
    <property type="entry name" value="Brnchd-chn_aa_trnsp_AzlD"/>
</dbReference>
<accession>A0A5B0GUX7</accession>
<evidence type="ECO:0000313" key="3">
    <source>
        <dbReference type="Proteomes" id="UP000325273"/>
    </source>
</evidence>
<keyword evidence="1" id="KW-0472">Membrane</keyword>
<name>A0A5B0GUX7_9BURK</name>
<dbReference type="RefSeq" id="WP_149672790.1">
    <property type="nucleotide sequence ID" value="NZ_VTUZ01000019.1"/>
</dbReference>